<evidence type="ECO:0000259" key="4">
    <source>
        <dbReference type="SMART" id="SM00228"/>
    </source>
</evidence>
<reference evidence="5 6" key="1">
    <citation type="submission" date="2017-02" db="EMBL/GenBank/DDBJ databases">
        <authorList>
            <person name="Peterson S.W."/>
        </authorList>
    </citation>
    <scope>NUCLEOTIDE SEQUENCE [LARGE SCALE GENOMIC DNA]</scope>
    <source>
        <strain evidence="5 6">M1</strain>
    </source>
</reference>
<gene>
    <name evidence="5" type="ORF">SAMN02194393_04883</name>
</gene>
<dbReference type="STRING" id="36842.SAMN02194393_04883"/>
<dbReference type="InterPro" id="IPR001478">
    <property type="entry name" value="PDZ"/>
</dbReference>
<keyword evidence="1 5" id="KW-0645">Protease</keyword>
<keyword evidence="2" id="KW-0378">Hydrolase</keyword>
<dbReference type="SUPFAM" id="SSF50494">
    <property type="entry name" value="Trypsin-like serine proteases"/>
    <property type="match status" value="1"/>
</dbReference>
<evidence type="ECO:0000313" key="5">
    <source>
        <dbReference type="EMBL" id="SKC88454.1"/>
    </source>
</evidence>
<evidence type="ECO:0000256" key="2">
    <source>
        <dbReference type="ARBA" id="ARBA00022801"/>
    </source>
</evidence>
<dbReference type="EMBL" id="FUZT01000017">
    <property type="protein sequence ID" value="SKC88454.1"/>
    <property type="molecule type" value="Genomic_DNA"/>
</dbReference>
<dbReference type="Gene3D" id="2.40.10.120">
    <property type="match status" value="1"/>
</dbReference>
<dbReference type="Pfam" id="PF13180">
    <property type="entry name" value="PDZ_2"/>
    <property type="match status" value="1"/>
</dbReference>
<dbReference type="AlphaFoldDB" id="A0A1T5MKE8"/>
<dbReference type="Pfam" id="PF13365">
    <property type="entry name" value="Trypsin_2"/>
    <property type="match status" value="1"/>
</dbReference>
<dbReference type="Gene3D" id="2.30.42.10">
    <property type="match status" value="1"/>
</dbReference>
<name>A0A1T5MKE8_9FIRM</name>
<sequence>MKEDNDFFKRIQQNENNEGKTYSDYEENSSVPVYTPTYYNQNNKRKKRYRLPLFILIIVSLISAIIGGIIGAYIAPTYLYGKYIDVPYIYKPTEKVEIITKDKEMTVASAVAQKAMPSVVGITTVSIQRDFLFGTRRATGLGTGVIVDSRGFILTNAHVVDNGEAEEVKVLLNDGKNLEAKVLWNDVSLDLAVIKVEANNLPVADLGNSDNLTVGETSIAIGNPLGLSFERTVTAGIISGLNRSVPISEYESIDGLIQTDASINPGNSGGPLLNSMGQVIGINTAKIQSGEGLGFAIPVNTAKPIVDEFIEKGEFKKVYLGIRPYDVKQVENSYGDIPGVENGVFIWMVYKDSAAAKAGIHRGDVLISLGGVEIKTVRQLLKELYKYRPEDEITVEIIRDQEKIEKIIKFEGKTYR</sequence>
<evidence type="ECO:0000256" key="3">
    <source>
        <dbReference type="SAM" id="Phobius"/>
    </source>
</evidence>
<evidence type="ECO:0000256" key="1">
    <source>
        <dbReference type="ARBA" id="ARBA00022670"/>
    </source>
</evidence>
<keyword evidence="3" id="KW-0472">Membrane</keyword>
<protein>
    <submittedName>
        <fullName evidence="5">Serine protease, S1-C subfamily, contains C-terminal PDZ domain</fullName>
    </submittedName>
</protein>
<dbReference type="GO" id="GO:0004252">
    <property type="term" value="F:serine-type endopeptidase activity"/>
    <property type="evidence" value="ECO:0007669"/>
    <property type="project" value="InterPro"/>
</dbReference>
<feature type="transmembrane region" description="Helical" evidence="3">
    <location>
        <begin position="53"/>
        <end position="75"/>
    </location>
</feature>
<dbReference type="InterPro" id="IPR051201">
    <property type="entry name" value="Chloro_Bact_Ser_Proteases"/>
</dbReference>
<dbReference type="OrthoDB" id="9758917at2"/>
<keyword evidence="6" id="KW-1185">Reference proteome</keyword>
<proteinExistence type="predicted"/>
<feature type="domain" description="PDZ" evidence="4">
    <location>
        <begin position="291"/>
        <end position="401"/>
    </location>
</feature>
<dbReference type="InterPro" id="IPR009003">
    <property type="entry name" value="Peptidase_S1_PA"/>
</dbReference>
<dbReference type="PANTHER" id="PTHR43343">
    <property type="entry name" value="PEPTIDASE S12"/>
    <property type="match status" value="1"/>
</dbReference>
<dbReference type="PANTHER" id="PTHR43343:SF3">
    <property type="entry name" value="PROTEASE DO-LIKE 8, CHLOROPLASTIC"/>
    <property type="match status" value="1"/>
</dbReference>
<dbReference type="RefSeq" id="WP_079495440.1">
    <property type="nucleotide sequence ID" value="NZ_FUZT01000017.1"/>
</dbReference>
<dbReference type="InterPro" id="IPR001940">
    <property type="entry name" value="Peptidase_S1C"/>
</dbReference>
<dbReference type="PRINTS" id="PR00834">
    <property type="entry name" value="PROTEASES2C"/>
</dbReference>
<dbReference type="SMART" id="SM00228">
    <property type="entry name" value="PDZ"/>
    <property type="match status" value="1"/>
</dbReference>
<organism evidence="5 6">
    <name type="scientific">Maledivibacter halophilus</name>
    <dbReference type="NCBI Taxonomy" id="36842"/>
    <lineage>
        <taxon>Bacteria</taxon>
        <taxon>Bacillati</taxon>
        <taxon>Bacillota</taxon>
        <taxon>Clostridia</taxon>
        <taxon>Peptostreptococcales</taxon>
        <taxon>Caminicellaceae</taxon>
        <taxon>Maledivibacter</taxon>
    </lineage>
</organism>
<keyword evidence="3" id="KW-1133">Transmembrane helix</keyword>
<keyword evidence="3" id="KW-0812">Transmembrane</keyword>
<dbReference type="SUPFAM" id="SSF50156">
    <property type="entry name" value="PDZ domain-like"/>
    <property type="match status" value="1"/>
</dbReference>
<accession>A0A1T5MKE8</accession>
<evidence type="ECO:0000313" key="6">
    <source>
        <dbReference type="Proteomes" id="UP000190285"/>
    </source>
</evidence>
<dbReference type="GO" id="GO:0006508">
    <property type="term" value="P:proteolysis"/>
    <property type="evidence" value="ECO:0007669"/>
    <property type="project" value="UniProtKB-KW"/>
</dbReference>
<dbReference type="Proteomes" id="UP000190285">
    <property type="component" value="Unassembled WGS sequence"/>
</dbReference>
<dbReference type="InterPro" id="IPR036034">
    <property type="entry name" value="PDZ_sf"/>
</dbReference>